<feature type="region of interest" description="Disordered" evidence="1">
    <location>
        <begin position="301"/>
        <end position="332"/>
    </location>
</feature>
<keyword evidence="2" id="KW-0812">Transmembrane</keyword>
<organism evidence="3 4">
    <name type="scientific">Cadophora malorum</name>
    <dbReference type="NCBI Taxonomy" id="108018"/>
    <lineage>
        <taxon>Eukaryota</taxon>
        <taxon>Fungi</taxon>
        <taxon>Dikarya</taxon>
        <taxon>Ascomycota</taxon>
        <taxon>Pezizomycotina</taxon>
        <taxon>Leotiomycetes</taxon>
        <taxon>Helotiales</taxon>
        <taxon>Ploettnerulaceae</taxon>
        <taxon>Cadophora</taxon>
    </lineage>
</organism>
<feature type="compositionally biased region" description="Basic and acidic residues" evidence="1">
    <location>
        <begin position="321"/>
        <end position="332"/>
    </location>
</feature>
<evidence type="ECO:0000313" key="4">
    <source>
        <dbReference type="Proteomes" id="UP000664132"/>
    </source>
</evidence>
<gene>
    <name evidence="3" type="ORF">IFR04_016158</name>
</gene>
<accession>A0A8H7SWE5</accession>
<sequence>MREGDQDNQVSTDYPGAFIFDLRLGPDNLTLLLNGEAILPRARAYLPAYVRAPQVGLLEAGAEHRPIADVGKPTIMELAYYIDSPDTTSGTSIYNTKYNPRIRIDILRASIPSLPGYSASLSSDVQEMIWIWLEDLTEHPPGTPYAKIPLRIKRVEVSPRWLKSHSEGTTTYRSLTSLRGCYIWSWLCADIDEYPYYEYVYQENFDEYGKKGSMRHFLTLRWGNMVNLLGYWRAVILLAVCGSIVLSPFVYSVYRAMKSVLEMYQNRTKEVDDWVADEEIEGWLESDRYFEDFEYDEKVEAVEEKEREKPSVDKPLPPPRYTEDEKELITKS</sequence>
<protein>
    <submittedName>
        <fullName evidence="3">Uncharacterized protein</fullName>
    </submittedName>
</protein>
<dbReference type="OrthoDB" id="3917128at2759"/>
<keyword evidence="2" id="KW-0472">Membrane</keyword>
<name>A0A8H7SWE5_9HELO</name>
<feature type="compositionally biased region" description="Basic and acidic residues" evidence="1">
    <location>
        <begin position="301"/>
        <end position="312"/>
    </location>
</feature>
<evidence type="ECO:0000256" key="2">
    <source>
        <dbReference type="SAM" id="Phobius"/>
    </source>
</evidence>
<feature type="transmembrane region" description="Helical" evidence="2">
    <location>
        <begin position="231"/>
        <end position="254"/>
    </location>
</feature>
<comment type="caution">
    <text evidence="3">The sequence shown here is derived from an EMBL/GenBank/DDBJ whole genome shotgun (WGS) entry which is preliminary data.</text>
</comment>
<proteinExistence type="predicted"/>
<reference evidence="3" key="1">
    <citation type="submission" date="2021-02" db="EMBL/GenBank/DDBJ databases">
        <title>Genome sequence Cadophora malorum strain M34.</title>
        <authorList>
            <person name="Stefanovic E."/>
            <person name="Vu D."/>
            <person name="Scully C."/>
            <person name="Dijksterhuis J."/>
            <person name="Roader J."/>
            <person name="Houbraken J."/>
        </authorList>
    </citation>
    <scope>NUCLEOTIDE SEQUENCE</scope>
    <source>
        <strain evidence="3">M34</strain>
    </source>
</reference>
<keyword evidence="4" id="KW-1185">Reference proteome</keyword>
<dbReference type="Proteomes" id="UP000664132">
    <property type="component" value="Unassembled WGS sequence"/>
</dbReference>
<dbReference type="EMBL" id="JAFJYH010000610">
    <property type="protein sequence ID" value="KAG4410704.1"/>
    <property type="molecule type" value="Genomic_DNA"/>
</dbReference>
<keyword evidence="2" id="KW-1133">Transmembrane helix</keyword>
<evidence type="ECO:0000313" key="3">
    <source>
        <dbReference type="EMBL" id="KAG4410704.1"/>
    </source>
</evidence>
<evidence type="ECO:0000256" key="1">
    <source>
        <dbReference type="SAM" id="MobiDB-lite"/>
    </source>
</evidence>
<dbReference type="AlphaFoldDB" id="A0A8H7SWE5"/>